<dbReference type="InterPro" id="IPR000717">
    <property type="entry name" value="PCI_dom"/>
</dbReference>
<dbReference type="GO" id="GO:0005829">
    <property type="term" value="C:cytosol"/>
    <property type="evidence" value="ECO:0007669"/>
    <property type="project" value="TreeGrafter"/>
</dbReference>
<dbReference type="PROSITE" id="PS50250">
    <property type="entry name" value="PCI"/>
    <property type="match status" value="1"/>
</dbReference>
<dbReference type="Proteomes" id="UP000051952">
    <property type="component" value="Unassembled WGS sequence"/>
</dbReference>
<comment type="similarity">
    <text evidence="1">Belongs to the proteasome subunit S14 family.</text>
</comment>
<feature type="domain" description="PCI" evidence="3">
    <location>
        <begin position="160"/>
        <end position="331"/>
    </location>
</feature>
<proteinExistence type="inferred from homology"/>
<dbReference type="PANTHER" id="PTHR12387">
    <property type="entry name" value="26S PROTEASOME NON-ATPASE REGULATORY SUBUNIT 8"/>
    <property type="match status" value="1"/>
</dbReference>
<dbReference type="Gene3D" id="1.25.40.990">
    <property type="match status" value="2"/>
</dbReference>
<name>A0A0S4J927_BODSA</name>
<evidence type="ECO:0000256" key="2">
    <source>
        <dbReference type="ARBA" id="ARBA00022942"/>
    </source>
</evidence>
<dbReference type="EMBL" id="CYKH01001607">
    <property type="protein sequence ID" value="CUG88009.1"/>
    <property type="molecule type" value="Genomic_DNA"/>
</dbReference>
<organism evidence="4 5">
    <name type="scientific">Bodo saltans</name>
    <name type="common">Flagellated protozoan</name>
    <dbReference type="NCBI Taxonomy" id="75058"/>
    <lineage>
        <taxon>Eukaryota</taxon>
        <taxon>Discoba</taxon>
        <taxon>Euglenozoa</taxon>
        <taxon>Kinetoplastea</taxon>
        <taxon>Metakinetoplastina</taxon>
        <taxon>Eubodonida</taxon>
        <taxon>Bodonidae</taxon>
        <taxon>Bodo</taxon>
    </lineage>
</organism>
<protein>
    <submittedName>
        <fullName evidence="4">Proteasome regulatory non-ATPase subunit, putative</fullName>
    </submittedName>
</protein>
<evidence type="ECO:0000313" key="4">
    <source>
        <dbReference type="EMBL" id="CUG88009.1"/>
    </source>
</evidence>
<evidence type="ECO:0000259" key="3">
    <source>
        <dbReference type="PROSITE" id="PS50250"/>
    </source>
</evidence>
<keyword evidence="2 4" id="KW-0647">Proteasome</keyword>
<keyword evidence="5" id="KW-1185">Reference proteome</keyword>
<gene>
    <name evidence="4" type="ORF">BSAL_13130</name>
</gene>
<evidence type="ECO:0000313" key="5">
    <source>
        <dbReference type="Proteomes" id="UP000051952"/>
    </source>
</evidence>
<dbReference type="InterPro" id="IPR006746">
    <property type="entry name" value="26S_Psome_Rpn12"/>
</dbReference>
<evidence type="ECO:0000256" key="1">
    <source>
        <dbReference type="ARBA" id="ARBA00009627"/>
    </source>
</evidence>
<accession>A0A0S4J927</accession>
<dbReference type="OMA" id="MRLLVCH"/>
<dbReference type="AlphaFoldDB" id="A0A0S4J927"/>
<dbReference type="VEuPathDB" id="TriTrypDB:BSAL_13130"/>
<dbReference type="OrthoDB" id="409122at2759"/>
<dbReference type="InterPro" id="IPR033464">
    <property type="entry name" value="CSN8_PSD8_EIF3K"/>
</dbReference>
<dbReference type="Pfam" id="PF10075">
    <property type="entry name" value="CSN8_PSD8_EIF3K"/>
    <property type="match status" value="2"/>
</dbReference>
<reference evidence="5" key="1">
    <citation type="submission" date="2015-09" db="EMBL/GenBank/DDBJ databases">
        <authorList>
            <consortium name="Pathogen Informatics"/>
        </authorList>
    </citation>
    <scope>NUCLEOTIDE SEQUENCE [LARGE SCALE GENOMIC DNA]</scope>
    <source>
        <strain evidence="5">Lake Konstanz</strain>
    </source>
</reference>
<dbReference type="GO" id="GO:0043161">
    <property type="term" value="P:proteasome-mediated ubiquitin-dependent protein catabolic process"/>
    <property type="evidence" value="ECO:0007669"/>
    <property type="project" value="TreeGrafter"/>
</dbReference>
<dbReference type="GO" id="GO:0005634">
    <property type="term" value="C:nucleus"/>
    <property type="evidence" value="ECO:0007669"/>
    <property type="project" value="TreeGrafter"/>
</dbReference>
<dbReference type="PANTHER" id="PTHR12387:SF0">
    <property type="entry name" value="26S PROTEASOME NON-ATPASE REGULATORY SUBUNIT 8"/>
    <property type="match status" value="1"/>
</dbReference>
<dbReference type="GO" id="GO:0008541">
    <property type="term" value="C:proteasome regulatory particle, lid subcomplex"/>
    <property type="evidence" value="ECO:0007669"/>
    <property type="project" value="TreeGrafter"/>
</dbReference>
<sequence>MDGAGSGDVGMTVRMVAEKFRKLKTAYDAKDDMAAEDVLDEVKQKIIFFPTFLNVSTPSPTRAQEILLVREIFEHGLLLSARKKDVEEMERYFNLLRTYYDDVEPSVVPESSVMHLIVGLNLMRLLVCHKIAEFHTELERIPADHQRNQYLRLCSKKDVEEMERYFNLLRTYYDDVEPSVVPESSVMHLIVGLNLMRLLVCHKIAEFHTELERIPADHQRNQYLRFAMQMERYLMEGSYNKLLHARGQAPSNEYVSVVELLEGTVRAEVSRCMPAAYSSISVQEASATLMIKSESDVRLIAERNGWKTSADGVQFEFSRDVDASKRELPFMQVLQQQIAFAADLQRVV</sequence>